<dbReference type="Pfam" id="PF01476">
    <property type="entry name" value="LysM"/>
    <property type="match status" value="1"/>
</dbReference>
<dbReference type="InterPro" id="IPR011055">
    <property type="entry name" value="Dup_hybrid_motif"/>
</dbReference>
<dbReference type="EMBL" id="PIOD01000016">
    <property type="protein sequence ID" value="RDW16768.1"/>
    <property type="molecule type" value="Genomic_DNA"/>
</dbReference>
<dbReference type="InterPro" id="IPR036779">
    <property type="entry name" value="LysM_dom_sf"/>
</dbReference>
<dbReference type="Pfam" id="PF01551">
    <property type="entry name" value="Peptidase_M23"/>
    <property type="match status" value="1"/>
</dbReference>
<dbReference type="SMART" id="SM00257">
    <property type="entry name" value="LysM"/>
    <property type="match status" value="1"/>
</dbReference>
<feature type="signal peptide" evidence="2">
    <location>
        <begin position="1"/>
        <end position="39"/>
    </location>
</feature>
<dbReference type="Gene3D" id="2.70.70.10">
    <property type="entry name" value="Glucose Permease (Domain IIA)"/>
    <property type="match status" value="1"/>
</dbReference>
<comment type="caution">
    <text evidence="5">The sequence shown here is derived from an EMBL/GenBank/DDBJ whole genome shotgun (WGS) entry which is preliminary data.</text>
</comment>
<sequence>MLKWNIDHKKQNRNKFRFIKKVAITSILGFGLLATTASAEDMNLQTVYHVYLDGEHIGKVDEQEIVEEHLEEKIDADQNTNLDLTIDGKVDYISEKVFDPDYNNEEVTNVLDENTSVVANTVELKIADRTVGYFENQEAAEAVVNAYKAKYVPEDVLAEIDAAKEADDKESDLNAEKQTATKLTVGEKHIRDVVLSDDVALASKQVLPTEVLTEEQGVVLLEKGTLEEKVHTVKEGEVLGGIASNYDLSTKDLLKLNSGLTADSLLHIGQEINVTALEPFVDVVVTEEELVEEKIPYETEIIESEELYKGDEEVKQEGKDGKKEVLYSIEKTNGKQTAKDVTTEKTTEEAVKEVIIKGTKVIPSRGTGAMVWPAVGGYISSHVGERWGSMHKGLDIARPSNRSILAADNGVVVSAGADGSFGNKIVIDHNNGLKTLYAHLSSIDVSVGQTVEKGSEIGVMGSTGNSTGIHLHFEVHKDGVFQNPLNYVK</sequence>
<dbReference type="Gene3D" id="2.20.230.10">
    <property type="entry name" value="Resuscitation-promoting factor rpfb"/>
    <property type="match status" value="1"/>
</dbReference>
<evidence type="ECO:0000313" key="6">
    <source>
        <dbReference type="Proteomes" id="UP000256520"/>
    </source>
</evidence>
<dbReference type="CDD" id="cd00118">
    <property type="entry name" value="LysM"/>
    <property type="match status" value="1"/>
</dbReference>
<dbReference type="RefSeq" id="WP_115750523.1">
    <property type="nucleotide sequence ID" value="NZ_PIOD01000016.1"/>
</dbReference>
<dbReference type="PANTHER" id="PTHR21666">
    <property type="entry name" value="PEPTIDASE-RELATED"/>
    <property type="match status" value="1"/>
</dbReference>
<dbReference type="OrthoDB" id="9805070at2"/>
<dbReference type="PROSITE" id="PS51109">
    <property type="entry name" value="G5"/>
    <property type="match status" value="1"/>
</dbReference>
<dbReference type="InterPro" id="IPR016047">
    <property type="entry name" value="M23ase_b-sheet_dom"/>
</dbReference>
<dbReference type="InterPro" id="IPR018392">
    <property type="entry name" value="LysM"/>
</dbReference>
<evidence type="ECO:0000256" key="2">
    <source>
        <dbReference type="SAM" id="SignalP"/>
    </source>
</evidence>
<reference evidence="6" key="1">
    <citation type="submission" date="2017-11" db="EMBL/GenBank/DDBJ databases">
        <authorList>
            <person name="Zhu W."/>
        </authorList>
    </citation>
    <scope>NUCLEOTIDE SEQUENCE [LARGE SCALE GENOMIC DNA]</scope>
    <source>
        <strain evidence="6">CAU 1051</strain>
    </source>
</reference>
<dbReference type="CDD" id="cd12797">
    <property type="entry name" value="M23_peptidase"/>
    <property type="match status" value="1"/>
</dbReference>
<evidence type="ECO:0000256" key="1">
    <source>
        <dbReference type="ARBA" id="ARBA00022729"/>
    </source>
</evidence>
<dbReference type="InterPro" id="IPR011098">
    <property type="entry name" value="G5_dom"/>
</dbReference>
<evidence type="ECO:0000259" key="4">
    <source>
        <dbReference type="PROSITE" id="PS51782"/>
    </source>
</evidence>
<dbReference type="AlphaFoldDB" id="A0A3D8PNF0"/>
<dbReference type="SMART" id="SM01208">
    <property type="entry name" value="G5"/>
    <property type="match status" value="1"/>
</dbReference>
<dbReference type="GO" id="GO:0004222">
    <property type="term" value="F:metalloendopeptidase activity"/>
    <property type="evidence" value="ECO:0007669"/>
    <property type="project" value="TreeGrafter"/>
</dbReference>
<feature type="domain" description="LysM" evidence="4">
    <location>
        <begin position="229"/>
        <end position="274"/>
    </location>
</feature>
<dbReference type="PROSITE" id="PS51782">
    <property type="entry name" value="LYSM"/>
    <property type="match status" value="1"/>
</dbReference>
<evidence type="ECO:0000259" key="3">
    <source>
        <dbReference type="PROSITE" id="PS51109"/>
    </source>
</evidence>
<dbReference type="Gene3D" id="3.10.350.10">
    <property type="entry name" value="LysM domain"/>
    <property type="match status" value="1"/>
</dbReference>
<dbReference type="Pfam" id="PF07501">
    <property type="entry name" value="G5"/>
    <property type="match status" value="1"/>
</dbReference>
<feature type="chain" id="PRO_5017575817" evidence="2">
    <location>
        <begin position="40"/>
        <end position="489"/>
    </location>
</feature>
<gene>
    <name evidence="5" type="ORF">CWR45_14190</name>
</gene>
<feature type="domain" description="G5" evidence="3">
    <location>
        <begin position="281"/>
        <end position="361"/>
    </location>
</feature>
<proteinExistence type="predicted"/>
<dbReference type="SUPFAM" id="SSF54106">
    <property type="entry name" value="LysM domain"/>
    <property type="match status" value="1"/>
</dbReference>
<dbReference type="PANTHER" id="PTHR21666:SF270">
    <property type="entry name" value="MUREIN HYDROLASE ACTIVATOR ENVC"/>
    <property type="match status" value="1"/>
</dbReference>
<evidence type="ECO:0000313" key="5">
    <source>
        <dbReference type="EMBL" id="RDW16768.1"/>
    </source>
</evidence>
<dbReference type="SUPFAM" id="SSF51261">
    <property type="entry name" value="Duplicated hybrid motif"/>
    <property type="match status" value="1"/>
</dbReference>
<keyword evidence="1 2" id="KW-0732">Signal</keyword>
<accession>A0A3D8PNF0</accession>
<organism evidence="5 6">
    <name type="scientific">Oceanobacillus chungangensis</name>
    <dbReference type="NCBI Taxonomy" id="1229152"/>
    <lineage>
        <taxon>Bacteria</taxon>
        <taxon>Bacillati</taxon>
        <taxon>Bacillota</taxon>
        <taxon>Bacilli</taxon>
        <taxon>Bacillales</taxon>
        <taxon>Bacillaceae</taxon>
        <taxon>Oceanobacillus</taxon>
    </lineage>
</organism>
<protein>
    <submittedName>
        <fullName evidence="5">Peptidase M23</fullName>
    </submittedName>
</protein>
<dbReference type="Proteomes" id="UP000256520">
    <property type="component" value="Unassembled WGS sequence"/>
</dbReference>
<name>A0A3D8PNF0_9BACI</name>
<keyword evidence="6" id="KW-1185">Reference proteome</keyword>
<dbReference type="InterPro" id="IPR050570">
    <property type="entry name" value="Cell_wall_metabolism_enzyme"/>
</dbReference>